<feature type="compositionally biased region" description="Basic and acidic residues" evidence="1">
    <location>
        <begin position="252"/>
        <end position="261"/>
    </location>
</feature>
<proteinExistence type="predicted"/>
<name>A0ABV0SBG2_9TELE</name>
<gene>
    <name evidence="2" type="ORF">XENOCAPTIV_013872</name>
</gene>
<protein>
    <submittedName>
        <fullName evidence="2">Uncharacterized protein</fullName>
    </submittedName>
</protein>
<keyword evidence="3" id="KW-1185">Reference proteome</keyword>
<comment type="caution">
    <text evidence="2">The sequence shown here is derived from an EMBL/GenBank/DDBJ whole genome shotgun (WGS) entry which is preliminary data.</text>
</comment>
<dbReference type="Proteomes" id="UP001434883">
    <property type="component" value="Unassembled WGS sequence"/>
</dbReference>
<feature type="non-terminal residue" evidence="2">
    <location>
        <position position="1"/>
    </location>
</feature>
<reference evidence="2 3" key="1">
    <citation type="submission" date="2021-06" db="EMBL/GenBank/DDBJ databases">
        <authorList>
            <person name="Palmer J.M."/>
        </authorList>
    </citation>
    <scope>NUCLEOTIDE SEQUENCE [LARGE SCALE GENOMIC DNA]</scope>
    <source>
        <strain evidence="2 3">XC_2019</strain>
        <tissue evidence="2">Muscle</tissue>
    </source>
</reference>
<feature type="region of interest" description="Disordered" evidence="1">
    <location>
        <begin position="236"/>
        <end position="261"/>
    </location>
</feature>
<evidence type="ECO:0000313" key="2">
    <source>
        <dbReference type="EMBL" id="MEQ2217535.1"/>
    </source>
</evidence>
<sequence>MYENKTYGDLSWVSLGPQNETTDPVRLREAHLDLCLNKTVVPRPSDHLLPFTSSWTPLLTPATRLSHRQTLDTKEIGSKNPAVLHVCSKSTAQLTRRDQLRRNKHAGWADEEGQEECGCRLRVLRYSMCDSPSSPEASSGCRMLFIVSSPFQIGGLLRRRDCLPLQRRVHTQHPDNMLGWRGGDRHGERRVQLGRVERHHSPSLPQRTGSSLRGRSWSGVWIRSFLRTAPCAERCRSETTSLDPEDTSSYEGIKHKANRET</sequence>
<organism evidence="2 3">
    <name type="scientific">Xenoophorus captivus</name>
    <dbReference type="NCBI Taxonomy" id="1517983"/>
    <lineage>
        <taxon>Eukaryota</taxon>
        <taxon>Metazoa</taxon>
        <taxon>Chordata</taxon>
        <taxon>Craniata</taxon>
        <taxon>Vertebrata</taxon>
        <taxon>Euteleostomi</taxon>
        <taxon>Actinopterygii</taxon>
        <taxon>Neopterygii</taxon>
        <taxon>Teleostei</taxon>
        <taxon>Neoteleostei</taxon>
        <taxon>Acanthomorphata</taxon>
        <taxon>Ovalentaria</taxon>
        <taxon>Atherinomorphae</taxon>
        <taxon>Cyprinodontiformes</taxon>
        <taxon>Goodeidae</taxon>
        <taxon>Xenoophorus</taxon>
    </lineage>
</organism>
<dbReference type="EMBL" id="JAHRIN010075908">
    <property type="protein sequence ID" value="MEQ2217535.1"/>
    <property type="molecule type" value="Genomic_DNA"/>
</dbReference>
<evidence type="ECO:0000256" key="1">
    <source>
        <dbReference type="SAM" id="MobiDB-lite"/>
    </source>
</evidence>
<evidence type="ECO:0000313" key="3">
    <source>
        <dbReference type="Proteomes" id="UP001434883"/>
    </source>
</evidence>
<accession>A0ABV0SBG2</accession>